<protein>
    <submittedName>
        <fullName evidence="2">Uncharacterized protein</fullName>
    </submittedName>
</protein>
<sequence>MLAIFVKWKCRSDLFLKRKRPTSRPGHNDWILGPFFSLANVSSNGSDGSSPILQREYGKKTI</sequence>
<dbReference type="AlphaFoldDB" id="A0A396YV27"/>
<name>A0A396YV27_9LEPT</name>
<gene>
    <name evidence="2" type="ORF">DLM75_19750</name>
</gene>
<feature type="compositionally biased region" description="Polar residues" evidence="1">
    <location>
        <begin position="43"/>
        <end position="52"/>
    </location>
</feature>
<comment type="caution">
    <text evidence="2">The sequence shown here is derived from an EMBL/GenBank/DDBJ whole genome shotgun (WGS) entry which is preliminary data.</text>
</comment>
<dbReference type="EMBL" id="QHCT01000007">
    <property type="protein sequence ID" value="RHX85763.1"/>
    <property type="molecule type" value="Genomic_DNA"/>
</dbReference>
<evidence type="ECO:0000313" key="2">
    <source>
        <dbReference type="EMBL" id="RHX85763.1"/>
    </source>
</evidence>
<organism evidence="2 3">
    <name type="scientific">Leptospira stimsonii</name>
    <dbReference type="NCBI Taxonomy" id="2202203"/>
    <lineage>
        <taxon>Bacteria</taxon>
        <taxon>Pseudomonadati</taxon>
        <taxon>Spirochaetota</taxon>
        <taxon>Spirochaetia</taxon>
        <taxon>Leptospirales</taxon>
        <taxon>Leptospiraceae</taxon>
        <taxon>Leptospira</taxon>
    </lineage>
</organism>
<proteinExistence type="predicted"/>
<feature type="region of interest" description="Disordered" evidence="1">
    <location>
        <begin position="43"/>
        <end position="62"/>
    </location>
</feature>
<reference evidence="3" key="1">
    <citation type="submission" date="2018-05" db="EMBL/GenBank/DDBJ databases">
        <title>Leptospira yasudae sp. nov. and Leptospira stimsonii sp. nov., two pathogenic species of the genus Leptospira isolated from environmental sources.</title>
        <authorList>
            <person name="Casanovas-Massana A."/>
            <person name="Hamond C."/>
            <person name="Santos L.A."/>
            <person name="Hacker K.P."/>
            <person name="Balassiano I."/>
            <person name="Medeiros M.A."/>
            <person name="Reis M.G."/>
            <person name="Ko A.I."/>
            <person name="Wunder E.A."/>
        </authorList>
    </citation>
    <scope>NUCLEOTIDE SEQUENCE [LARGE SCALE GENOMIC DNA]</scope>
    <source>
        <strain evidence="3">Yale</strain>
    </source>
</reference>
<accession>A0A396YV27</accession>
<dbReference type="Proteomes" id="UP000265798">
    <property type="component" value="Unassembled WGS sequence"/>
</dbReference>
<evidence type="ECO:0000313" key="3">
    <source>
        <dbReference type="Proteomes" id="UP000265798"/>
    </source>
</evidence>
<evidence type="ECO:0000256" key="1">
    <source>
        <dbReference type="SAM" id="MobiDB-lite"/>
    </source>
</evidence>